<protein>
    <submittedName>
        <fullName evidence="1">Uncharacterized protein</fullName>
    </submittedName>
</protein>
<dbReference type="AlphaFoldDB" id="A0A5B7I4I8"/>
<evidence type="ECO:0000313" key="1">
    <source>
        <dbReference type="EMBL" id="MPC79510.1"/>
    </source>
</evidence>
<name>A0A5B7I4I8_PORTR</name>
<proteinExistence type="predicted"/>
<gene>
    <name evidence="1" type="ORF">E2C01_074039</name>
</gene>
<dbReference type="Proteomes" id="UP000324222">
    <property type="component" value="Unassembled WGS sequence"/>
</dbReference>
<organism evidence="1 2">
    <name type="scientific">Portunus trituberculatus</name>
    <name type="common">Swimming crab</name>
    <name type="synonym">Neptunus trituberculatus</name>
    <dbReference type="NCBI Taxonomy" id="210409"/>
    <lineage>
        <taxon>Eukaryota</taxon>
        <taxon>Metazoa</taxon>
        <taxon>Ecdysozoa</taxon>
        <taxon>Arthropoda</taxon>
        <taxon>Crustacea</taxon>
        <taxon>Multicrustacea</taxon>
        <taxon>Malacostraca</taxon>
        <taxon>Eumalacostraca</taxon>
        <taxon>Eucarida</taxon>
        <taxon>Decapoda</taxon>
        <taxon>Pleocyemata</taxon>
        <taxon>Brachyura</taxon>
        <taxon>Eubrachyura</taxon>
        <taxon>Portunoidea</taxon>
        <taxon>Portunidae</taxon>
        <taxon>Portuninae</taxon>
        <taxon>Portunus</taxon>
    </lineage>
</organism>
<reference evidence="1 2" key="1">
    <citation type="submission" date="2019-05" db="EMBL/GenBank/DDBJ databases">
        <title>Another draft genome of Portunus trituberculatus and its Hox gene families provides insights of decapod evolution.</title>
        <authorList>
            <person name="Jeong J.-H."/>
            <person name="Song I."/>
            <person name="Kim S."/>
            <person name="Choi T."/>
            <person name="Kim D."/>
            <person name="Ryu S."/>
            <person name="Kim W."/>
        </authorList>
    </citation>
    <scope>NUCLEOTIDE SEQUENCE [LARGE SCALE GENOMIC DNA]</scope>
    <source>
        <tissue evidence="1">Muscle</tissue>
    </source>
</reference>
<accession>A0A5B7I4I8</accession>
<dbReference type="EMBL" id="VSRR010051323">
    <property type="protein sequence ID" value="MPC79510.1"/>
    <property type="molecule type" value="Genomic_DNA"/>
</dbReference>
<keyword evidence="2" id="KW-1185">Reference proteome</keyword>
<sequence length="81" mass="8969">MCQGHVHLGEVCRVAQQVVLLMSVACCCMEWMVLHAATAHYAVQVYNCVLRDFLSMKVPCSNIPFLAFTTITLPDPPSQAE</sequence>
<evidence type="ECO:0000313" key="2">
    <source>
        <dbReference type="Proteomes" id="UP000324222"/>
    </source>
</evidence>
<comment type="caution">
    <text evidence="1">The sequence shown here is derived from an EMBL/GenBank/DDBJ whole genome shotgun (WGS) entry which is preliminary data.</text>
</comment>